<dbReference type="AlphaFoldDB" id="A0A6N8IGP8"/>
<gene>
    <name evidence="1" type="ORF">GO738_06510</name>
</gene>
<comment type="caution">
    <text evidence="1">The sequence shown here is derived from an EMBL/GenBank/DDBJ whole genome shotgun (WGS) entry which is preliminary data.</text>
</comment>
<evidence type="ECO:0000313" key="1">
    <source>
        <dbReference type="EMBL" id="MVN15008.1"/>
    </source>
</evidence>
<evidence type="ECO:0000313" key="2">
    <source>
        <dbReference type="Proteomes" id="UP000468327"/>
    </source>
</evidence>
<keyword evidence="2" id="KW-1185">Reference proteome</keyword>
<name>A0A6N8IGP8_9ACTN</name>
<reference evidence="1 2" key="1">
    <citation type="submission" date="2019-11" db="EMBL/GenBank/DDBJ databases">
        <title>Whole genome shotgun sequencing (WGS) data from Adlercreutzia equolifaciens ResAG-91, Eggerthella lenta MRI-F36, MRI-F37, MRI-F40, ResAG-49, ResAG-88, ResAG-121, ResAG-145, and Gordonibacter sp. ResAG-5, ResAG-26, ResAG-43, ResAG-50, ResAG-59.</title>
        <authorList>
            <person name="Stoll D.A."/>
            <person name="Danylec N."/>
            <person name="Franz C.M.A.P."/>
            <person name="Huch M."/>
        </authorList>
    </citation>
    <scope>NUCLEOTIDE SEQUENCE [LARGE SCALE GENOMIC DNA]</scope>
    <source>
        <strain evidence="1 2">ResAG-59</strain>
    </source>
</reference>
<dbReference type="EMBL" id="WPOC01000008">
    <property type="protein sequence ID" value="MVN15008.1"/>
    <property type="molecule type" value="Genomic_DNA"/>
</dbReference>
<proteinExistence type="predicted"/>
<dbReference type="RefSeq" id="WP_157005036.1">
    <property type="nucleotide sequence ID" value="NZ_WPOC01000008.1"/>
</dbReference>
<dbReference type="Proteomes" id="UP000468327">
    <property type="component" value="Unassembled WGS sequence"/>
</dbReference>
<sequence length="118" mass="13259">MSLNNLKSELVRKGIKQKDAAAYMGMTASNFNKKLSEAVPFTVDEIKMLRSRYFPHADLNYLLESDGDVPTERERLHHYAEAIGNELTKDGAKPDPEVDEIVELFHGCAEAYAEREAG</sequence>
<protein>
    <submittedName>
        <fullName evidence="1">Uncharacterized protein</fullName>
    </submittedName>
</protein>
<accession>A0A6N8IGP8</accession>
<organism evidence="1 2">
    <name type="scientific">Gordonibacter urolithinfaciens</name>
    <dbReference type="NCBI Taxonomy" id="1335613"/>
    <lineage>
        <taxon>Bacteria</taxon>
        <taxon>Bacillati</taxon>
        <taxon>Actinomycetota</taxon>
        <taxon>Coriobacteriia</taxon>
        <taxon>Eggerthellales</taxon>
        <taxon>Eggerthellaceae</taxon>
        <taxon>Gordonibacter</taxon>
    </lineage>
</organism>